<gene>
    <name evidence="1" type="ORF">MACH16_10570</name>
</gene>
<evidence type="ECO:0000313" key="2">
    <source>
        <dbReference type="Proteomes" id="UP001307608"/>
    </source>
</evidence>
<name>A0ABM8FB47_9GAMM</name>
<protein>
    <recommendedName>
        <fullName evidence="3">Transport and Golgi organization protein 2</fullName>
    </recommendedName>
</protein>
<dbReference type="Proteomes" id="UP001307608">
    <property type="component" value="Chromosome"/>
</dbReference>
<accession>A0ABM8FB47</accession>
<dbReference type="EMBL" id="AP027271">
    <property type="protein sequence ID" value="BDX02309.1"/>
    <property type="molecule type" value="Genomic_DNA"/>
</dbReference>
<dbReference type="InterPro" id="IPR008551">
    <property type="entry name" value="TANGO2"/>
</dbReference>
<keyword evidence="2" id="KW-1185">Reference proteome</keyword>
<sequence length="246" mass="27287">MCSVSWWIDASGYQLFFNRDEQKSRAPALPPQTFILRGVKVLMPVDPVGQGSWISVNEHGLSLCLLNHYQGKKPAGELISRGQLVKYLSSAKTIAEVAQRFSELKLGVFAPFTLLAFELGHSTARELQWNGESFCVVAAFSPYFSSAVALEDVVTYRQSVYDALPNIDSHTLLAFHAQHHPEQSHMSVCMHRDDAQTVSFTGVRVSEQHRQMSYVAGSPCTHLTAATLALKTSYLEKTESHPGLFV</sequence>
<dbReference type="Pfam" id="PF05742">
    <property type="entry name" value="TANGO2"/>
    <property type="match status" value="1"/>
</dbReference>
<reference evidence="1 2" key="1">
    <citation type="submission" date="2023-01" db="EMBL/GenBank/DDBJ databases">
        <title>Complete genome sequence of Marinomonas pontica strain 200518_36.</title>
        <authorList>
            <person name="Ueki S."/>
            <person name="Gajardo G."/>
            <person name="Maruyama F."/>
        </authorList>
    </citation>
    <scope>NUCLEOTIDE SEQUENCE [LARGE SCALE GENOMIC DNA]</scope>
    <source>
        <strain evidence="1 2">200518_36</strain>
    </source>
</reference>
<organism evidence="1 2">
    <name type="scientific">Marinomonas pontica</name>
    <dbReference type="NCBI Taxonomy" id="264739"/>
    <lineage>
        <taxon>Bacteria</taxon>
        <taxon>Pseudomonadati</taxon>
        <taxon>Pseudomonadota</taxon>
        <taxon>Gammaproteobacteria</taxon>
        <taxon>Oceanospirillales</taxon>
        <taxon>Oceanospirillaceae</taxon>
        <taxon>Marinomonas</taxon>
    </lineage>
</organism>
<dbReference type="RefSeq" id="WP_265728922.1">
    <property type="nucleotide sequence ID" value="NZ_AP027271.1"/>
</dbReference>
<evidence type="ECO:0008006" key="3">
    <source>
        <dbReference type="Google" id="ProtNLM"/>
    </source>
</evidence>
<evidence type="ECO:0000313" key="1">
    <source>
        <dbReference type="EMBL" id="BDX02309.1"/>
    </source>
</evidence>
<proteinExistence type="predicted"/>